<feature type="domain" description="Tc1-like transposase DDE" evidence="1">
    <location>
        <begin position="28"/>
        <end position="165"/>
    </location>
</feature>
<dbReference type="Gene3D" id="3.30.420.10">
    <property type="entry name" value="Ribonuclease H-like superfamily/Ribonuclease H"/>
    <property type="match status" value="1"/>
</dbReference>
<evidence type="ECO:0000259" key="1">
    <source>
        <dbReference type="Pfam" id="PF13358"/>
    </source>
</evidence>
<gene>
    <name evidence="2" type="ORF">C4N24_13420</name>
</gene>
<dbReference type="Proteomes" id="UP000251281">
    <property type="component" value="Unassembled WGS sequence"/>
</dbReference>
<name>A0A329TYS4_9FIRM</name>
<dbReference type="PANTHER" id="PTHR46564:SF1">
    <property type="entry name" value="TRANSPOSASE"/>
    <property type="match status" value="1"/>
</dbReference>
<reference evidence="2 3" key="1">
    <citation type="submission" date="2018-02" db="EMBL/GenBank/DDBJ databases">
        <title>Complete genome sequencing of Faecalibacterium prausnitzii strains isolated from the human gut.</title>
        <authorList>
            <person name="Fitzgerald B.C."/>
            <person name="Shkoporov A.N."/>
            <person name="Ross P.R."/>
            <person name="Hill C."/>
        </authorList>
    </citation>
    <scope>NUCLEOTIDE SEQUENCE [LARGE SCALE GENOMIC DNA]</scope>
    <source>
        <strain evidence="2 3">APC923/51-1</strain>
    </source>
</reference>
<accession>A0A329TYS4</accession>
<dbReference type="GO" id="GO:0003676">
    <property type="term" value="F:nucleic acid binding"/>
    <property type="evidence" value="ECO:0007669"/>
    <property type="project" value="InterPro"/>
</dbReference>
<dbReference type="EMBL" id="PRLD01000018">
    <property type="protein sequence ID" value="RAW55297.1"/>
    <property type="molecule type" value="Genomic_DNA"/>
</dbReference>
<proteinExistence type="predicted"/>
<protein>
    <recommendedName>
        <fullName evidence="1">Tc1-like transposase DDE domain-containing protein</fullName>
    </recommendedName>
</protein>
<dbReference type="InterPro" id="IPR036397">
    <property type="entry name" value="RNaseH_sf"/>
</dbReference>
<sequence length="198" mass="22111">MPANRSVPDVAEKRKNWNGLISGFSASDLVFLDESGCNTDMTRRYAYSFGGNRAVDSTPLSKPKNTTILSSIQLNGTLHYTTFSGGTTVERFKQYLEADLLPHLNSDSVLVMDNMKSHHAKAVKELLDSSGVRYIYLPPYSPDLNPIEKLWSKVKALLCKFKARTLDALPNAIQHAFQTVSPSDCSGWFRSCGYMPYF</sequence>
<dbReference type="NCBIfam" id="NF033545">
    <property type="entry name" value="transpos_IS630"/>
    <property type="match status" value="1"/>
</dbReference>
<dbReference type="PANTHER" id="PTHR46564">
    <property type="entry name" value="TRANSPOSASE"/>
    <property type="match status" value="1"/>
</dbReference>
<evidence type="ECO:0000313" key="2">
    <source>
        <dbReference type="EMBL" id="RAW55297.1"/>
    </source>
</evidence>
<dbReference type="Pfam" id="PF13358">
    <property type="entry name" value="DDE_3"/>
    <property type="match status" value="1"/>
</dbReference>
<evidence type="ECO:0000313" key="3">
    <source>
        <dbReference type="Proteomes" id="UP000251281"/>
    </source>
</evidence>
<dbReference type="InterPro" id="IPR038717">
    <property type="entry name" value="Tc1-like_DDE_dom"/>
</dbReference>
<dbReference type="InterPro" id="IPR047655">
    <property type="entry name" value="Transpos_IS630-like"/>
</dbReference>
<comment type="caution">
    <text evidence="2">The sequence shown here is derived from an EMBL/GenBank/DDBJ whole genome shotgun (WGS) entry which is preliminary data.</text>
</comment>
<organism evidence="2 3">
    <name type="scientific">Faecalibacterium prausnitzii</name>
    <dbReference type="NCBI Taxonomy" id="853"/>
    <lineage>
        <taxon>Bacteria</taxon>
        <taxon>Bacillati</taxon>
        <taxon>Bacillota</taxon>
        <taxon>Clostridia</taxon>
        <taxon>Eubacteriales</taxon>
        <taxon>Oscillospiraceae</taxon>
        <taxon>Faecalibacterium</taxon>
    </lineage>
</organism>
<dbReference type="AlphaFoldDB" id="A0A329TYS4"/>